<evidence type="ECO:0000313" key="4">
    <source>
        <dbReference type="Proteomes" id="UP000226192"/>
    </source>
</evidence>
<evidence type="ECO:0000256" key="1">
    <source>
        <dbReference type="SAM" id="MobiDB-lite"/>
    </source>
</evidence>
<organism evidence="3 4">
    <name type="scientific">Ophiocordyceps australis</name>
    <dbReference type="NCBI Taxonomy" id="1399860"/>
    <lineage>
        <taxon>Eukaryota</taxon>
        <taxon>Fungi</taxon>
        <taxon>Dikarya</taxon>
        <taxon>Ascomycota</taxon>
        <taxon>Pezizomycotina</taxon>
        <taxon>Sordariomycetes</taxon>
        <taxon>Hypocreomycetidae</taxon>
        <taxon>Hypocreales</taxon>
        <taxon>Ophiocordycipitaceae</taxon>
        <taxon>Ophiocordyceps</taxon>
    </lineage>
</organism>
<dbReference type="InterPro" id="IPR054293">
    <property type="entry name" value="DUF7029"/>
</dbReference>
<dbReference type="Pfam" id="PF22974">
    <property type="entry name" value="DUF7029"/>
    <property type="match status" value="1"/>
</dbReference>
<evidence type="ECO:0000259" key="2">
    <source>
        <dbReference type="Pfam" id="PF22974"/>
    </source>
</evidence>
<dbReference type="AlphaFoldDB" id="A0A2C5Y6G5"/>
<comment type="caution">
    <text evidence="3">The sequence shown here is derived from an EMBL/GenBank/DDBJ whole genome shotgun (WGS) entry which is preliminary data.</text>
</comment>
<dbReference type="Proteomes" id="UP000226192">
    <property type="component" value="Unassembled WGS sequence"/>
</dbReference>
<feature type="compositionally biased region" description="Low complexity" evidence="1">
    <location>
        <begin position="168"/>
        <end position="181"/>
    </location>
</feature>
<dbReference type="EMBL" id="NJET01000022">
    <property type="protein sequence ID" value="PHH65075.1"/>
    <property type="molecule type" value="Genomic_DNA"/>
</dbReference>
<dbReference type="OrthoDB" id="160645at2759"/>
<gene>
    <name evidence="3" type="ORF">CDD81_3473</name>
</gene>
<accession>A0A2C5Y6G5</accession>
<dbReference type="STRING" id="1399860.A0A2C5Y6G5"/>
<feature type="compositionally biased region" description="Polar residues" evidence="1">
    <location>
        <begin position="137"/>
        <end position="167"/>
    </location>
</feature>
<proteinExistence type="predicted"/>
<protein>
    <recommendedName>
        <fullName evidence="2">DUF7029 domain-containing protein</fullName>
    </recommendedName>
</protein>
<name>A0A2C5Y6G5_9HYPO</name>
<keyword evidence="4" id="KW-1185">Reference proteome</keyword>
<sequence length="841" mass="91619">MYYGNGDAKQAGHFAFLTYYFDSPSVNLDHSDHVDVSAFDQDRLTVKFTSDEAFSHAADSWATEKPLILVSYIRGCGDWEKGERCYFAASKLSVHHSSKTIVASGESKHPDTIISRGETKWGWWVPHKESAGASKPPQGSTSTPAFSWTATPTFQAGSTTSMAQPTTSSSAKASSNHSHGSTAFDSARGDCAAAPDSKYGLPTACLGPFFDEQLDDALGYVPLRSADRAFIDELVPSFGHEGELLGESNTNFDDADPFWKVRRRATALEGRGFWSWLWEEIKKPFVEAYHAIKDALTISASINKEFSWKIPNPEEPKSEANKLVDKQAKQVSSPWGKDAIVIRSFGSHEADAHGVVKYLNIFCVECGVQGSARIAGSAAWTPLGGFTQGRVELHTDIIFKLQIGIDAQISYKQEFTANLVNVGLPGLSYGVVTIGPYISVGTRVALEAAAKGRMLAGAEMGIHDARVIVDFVDSSRSERAGWEPYFKPVFEAEGQIALSATLGLPVGLKLGIQIASWEKAIGVIDEPSITGTAQVAASIGLQDGALTKLSWRNKLWIDILGLKEIPLLDTNERPIARGCIALPPRAQAASRYPNTTARHNTLSPRHDILLPRLTAVQDLTALYASHTDPAPMLSYTPRDFENHPYTDTAGLSYSLLVTPRETGILLSCSNGNMYVVSSSSANNPDCSELWATTPDDTLVFDGTQKAMHYYTHSMARLGVSRLRLDAEYHAPNASALVVWALKRNEAAPEQSFYVAVAADRQFFYPLVCDFAEEDLGAKVFLARDPAEGIRMLESPHLKYTVTGGTVTRCYNLVTMPDYLVTYPDEADGTYLRLGSTGLATS</sequence>
<reference evidence="3 4" key="1">
    <citation type="submission" date="2017-06" db="EMBL/GenBank/DDBJ databases">
        <title>Ant-infecting Ophiocordyceps genomes reveal a high diversity of potential behavioral manipulation genes and a possible major role for enterotoxins.</title>
        <authorList>
            <person name="De Bekker C."/>
            <person name="Evans H.C."/>
            <person name="Brachmann A."/>
            <person name="Hughes D.P."/>
        </authorList>
    </citation>
    <scope>NUCLEOTIDE SEQUENCE [LARGE SCALE GENOMIC DNA]</scope>
    <source>
        <strain evidence="3 4">Map64</strain>
    </source>
</reference>
<evidence type="ECO:0000313" key="3">
    <source>
        <dbReference type="EMBL" id="PHH65075.1"/>
    </source>
</evidence>
<feature type="region of interest" description="Disordered" evidence="1">
    <location>
        <begin position="128"/>
        <end position="185"/>
    </location>
</feature>
<feature type="domain" description="DUF7029" evidence="2">
    <location>
        <begin position="21"/>
        <end position="115"/>
    </location>
</feature>